<accession>A0A8H3GZ42</accession>
<feature type="region of interest" description="Disordered" evidence="1">
    <location>
        <begin position="268"/>
        <end position="328"/>
    </location>
</feature>
<evidence type="ECO:0000259" key="2">
    <source>
        <dbReference type="Pfam" id="PF20149"/>
    </source>
</evidence>
<feature type="region of interest" description="Disordered" evidence="1">
    <location>
        <begin position="1042"/>
        <end position="1063"/>
    </location>
</feature>
<organism evidence="3 4">
    <name type="scientific">Rhizoctonia solani</name>
    <dbReference type="NCBI Taxonomy" id="456999"/>
    <lineage>
        <taxon>Eukaryota</taxon>
        <taxon>Fungi</taxon>
        <taxon>Dikarya</taxon>
        <taxon>Basidiomycota</taxon>
        <taxon>Agaricomycotina</taxon>
        <taxon>Agaricomycetes</taxon>
        <taxon>Cantharellales</taxon>
        <taxon>Ceratobasidiaceae</taxon>
        <taxon>Rhizoctonia</taxon>
    </lineage>
</organism>
<evidence type="ECO:0000256" key="1">
    <source>
        <dbReference type="SAM" id="MobiDB-lite"/>
    </source>
</evidence>
<dbReference type="Proteomes" id="UP000663888">
    <property type="component" value="Unassembled WGS sequence"/>
</dbReference>
<proteinExistence type="predicted"/>
<feature type="region of interest" description="Disordered" evidence="1">
    <location>
        <begin position="908"/>
        <end position="941"/>
    </location>
</feature>
<comment type="caution">
    <text evidence="3">The sequence shown here is derived from an EMBL/GenBank/DDBJ whole genome shotgun (WGS) entry which is preliminary data.</text>
</comment>
<evidence type="ECO:0000313" key="4">
    <source>
        <dbReference type="Proteomes" id="UP000663888"/>
    </source>
</evidence>
<feature type="domain" description="DUF6532" evidence="2">
    <location>
        <begin position="663"/>
        <end position="847"/>
    </location>
</feature>
<dbReference type="Pfam" id="PF20149">
    <property type="entry name" value="DUF6532"/>
    <property type="match status" value="1"/>
</dbReference>
<dbReference type="EMBL" id="CAJMWX010001331">
    <property type="protein sequence ID" value="CAE6481252.1"/>
    <property type="molecule type" value="Genomic_DNA"/>
</dbReference>
<sequence length="1111" mass="121331">MPDNPDWQLSRDRPRRLNVKVPPTAIPSQQALAAAQQRNVRRDYGREIAARLPSPEVRHHADDEGEDETPTEDDFATEFLQLLLNRDAADYRAQYESGEISLEDLRGMVTSGRLLPLGSAGLNDHVNQSGPELLGQNVTASNPHAPTSTQARPVPIATDLRGNNAWPGITITPQAAAGTIVQSRFARDGYNPTTNVTDAPTIHHVPVSQPEPLRHTDRDTIVPGSPHPPPPTDSNQAPAQSVPATQAPSGTGSAAIATTHQQTNLGRVALDQPGEPPATAAPMTPTTNHSRNNPPPYVQNKKTSSQPAVGSKTAPGAAPIVTPAMTAPTGPTLTASHNHQTVGRNVHGGQGDIHFTTYNNANHPHTGYRIPATSLPDGRQLRSLQVHQHRPRQPQIASPLSNPFLDQNAPFPAPMSTGGMLVGPGVPLMTRNDAPPTGTAQRQAYQPLPMPDHPMSMAALNGLPVEHQAAMLATPPELLGSHFHSLPQATPQPHVRPQGVYSQPPLAHTAQPYAQRPLAADYGNVQQFSQALEGSYAPQYIRGHFAQAPNDAHPQPYTTSAGFPVRQAPVHRPQFRQHMGPALLPHRPPPVRPPVSSQAVPRDAAVRRGGASVGVPPGVLMDGIDEYGYDLEGDPANLPFKTSTICSYPEDMKPVARTFVATYRVLSLARGTYPHVDDTDEESHENLGRWCWDVANRKHQTNYPFRVDYLRACNGSVCASRCFAKNVLLSHTKHYFDLRQGAPEHNMEVKNCVLPHGIHQGNPEEGRRPMELPYLMEACRLIAFNSKRAIGFCHPDHFAPPSIRFLAYICTLAHHIIYAHRKGEFENEPLNAVQQEGTFKIYMDQLKYMQQNNPADLWNARMRIWDYCMRGLVEPDSIREVTPPPRVLSPDATELYVSDFSSHLPPGALDAAPLLPPQDGTDLTAQNESGRTLDEAMEPEDDNVAAEADMDTGEDEESWEIVTDDSGGYLLVGAHHTVQVDSSVVANIFHGHISAQEILDIAMDAAPPSTPQAGPSGLTIAEKESVTTVPGIARIDFVDSSDEYEPAQPNYSEPQTPQTPRLYNGRYLAENGGVERCNENEDRAYYAGKDARRDIEPITVSDEEMEWYQDG</sequence>
<reference evidence="3" key="1">
    <citation type="submission" date="2021-01" db="EMBL/GenBank/DDBJ databases">
        <authorList>
            <person name="Kaushik A."/>
        </authorList>
    </citation>
    <scope>NUCLEOTIDE SEQUENCE</scope>
    <source>
        <strain evidence="3">AG4-R118</strain>
    </source>
</reference>
<feature type="compositionally biased region" description="Polar residues" evidence="1">
    <location>
        <begin position="233"/>
        <end position="255"/>
    </location>
</feature>
<protein>
    <recommendedName>
        <fullName evidence="2">DUF6532 domain-containing protein</fullName>
    </recommendedName>
</protein>
<feature type="compositionally biased region" description="Polar residues" evidence="1">
    <location>
        <begin position="1049"/>
        <end position="1061"/>
    </location>
</feature>
<feature type="compositionally biased region" description="Low complexity" evidence="1">
    <location>
        <begin position="277"/>
        <end position="287"/>
    </location>
</feature>
<feature type="region of interest" description="Disordered" evidence="1">
    <location>
        <begin position="585"/>
        <end position="611"/>
    </location>
</feature>
<feature type="compositionally biased region" description="Acidic residues" evidence="1">
    <location>
        <begin position="63"/>
        <end position="72"/>
    </location>
</feature>
<feature type="region of interest" description="Disordered" evidence="1">
    <location>
        <begin position="191"/>
        <end position="255"/>
    </location>
</feature>
<dbReference type="InterPro" id="IPR045341">
    <property type="entry name" value="DUF6532"/>
</dbReference>
<feature type="compositionally biased region" description="Polar residues" evidence="1">
    <location>
        <begin position="921"/>
        <end position="930"/>
    </location>
</feature>
<evidence type="ECO:0000313" key="3">
    <source>
        <dbReference type="EMBL" id="CAE6481252.1"/>
    </source>
</evidence>
<feature type="region of interest" description="Disordered" evidence="1">
    <location>
        <begin position="48"/>
        <end position="72"/>
    </location>
</feature>
<gene>
    <name evidence="3" type="ORF">RDB_LOCUS125302</name>
</gene>
<dbReference type="AlphaFoldDB" id="A0A8H3GZ42"/>
<name>A0A8H3GZ42_9AGAM</name>